<evidence type="ECO:0000313" key="2">
    <source>
        <dbReference type="Proteomes" id="UP000324222"/>
    </source>
</evidence>
<sequence>MEVRHYCLGMLDPASLAMCNEKDMGTKETSGHASSSESQSLTMLREKISCMVGGQTDVSRQGAFQQRQEQCMPHLKDSVISLESVLLPVNEPTSLIVLCI</sequence>
<dbReference type="EMBL" id="VSRR010000977">
    <property type="protein sequence ID" value="MPC21452.1"/>
    <property type="molecule type" value="Genomic_DNA"/>
</dbReference>
<evidence type="ECO:0000313" key="1">
    <source>
        <dbReference type="EMBL" id="MPC21452.1"/>
    </source>
</evidence>
<keyword evidence="2" id="KW-1185">Reference proteome</keyword>
<protein>
    <submittedName>
        <fullName evidence="1">Uncharacterized protein</fullName>
    </submittedName>
</protein>
<organism evidence="1 2">
    <name type="scientific">Portunus trituberculatus</name>
    <name type="common">Swimming crab</name>
    <name type="synonym">Neptunus trituberculatus</name>
    <dbReference type="NCBI Taxonomy" id="210409"/>
    <lineage>
        <taxon>Eukaryota</taxon>
        <taxon>Metazoa</taxon>
        <taxon>Ecdysozoa</taxon>
        <taxon>Arthropoda</taxon>
        <taxon>Crustacea</taxon>
        <taxon>Multicrustacea</taxon>
        <taxon>Malacostraca</taxon>
        <taxon>Eumalacostraca</taxon>
        <taxon>Eucarida</taxon>
        <taxon>Decapoda</taxon>
        <taxon>Pleocyemata</taxon>
        <taxon>Brachyura</taxon>
        <taxon>Eubrachyura</taxon>
        <taxon>Portunoidea</taxon>
        <taxon>Portunidae</taxon>
        <taxon>Portuninae</taxon>
        <taxon>Portunus</taxon>
    </lineage>
</organism>
<dbReference type="AlphaFoldDB" id="A0A5B7DIU0"/>
<comment type="caution">
    <text evidence="1">The sequence shown here is derived from an EMBL/GenBank/DDBJ whole genome shotgun (WGS) entry which is preliminary data.</text>
</comment>
<name>A0A5B7DIU0_PORTR</name>
<reference evidence="1 2" key="1">
    <citation type="submission" date="2019-05" db="EMBL/GenBank/DDBJ databases">
        <title>Another draft genome of Portunus trituberculatus and its Hox gene families provides insights of decapod evolution.</title>
        <authorList>
            <person name="Jeong J.-H."/>
            <person name="Song I."/>
            <person name="Kim S."/>
            <person name="Choi T."/>
            <person name="Kim D."/>
            <person name="Ryu S."/>
            <person name="Kim W."/>
        </authorList>
    </citation>
    <scope>NUCLEOTIDE SEQUENCE [LARGE SCALE GENOMIC DNA]</scope>
    <source>
        <tissue evidence="1">Muscle</tissue>
    </source>
</reference>
<proteinExistence type="predicted"/>
<dbReference type="Proteomes" id="UP000324222">
    <property type="component" value="Unassembled WGS sequence"/>
</dbReference>
<gene>
    <name evidence="1" type="ORF">E2C01_014438</name>
</gene>
<accession>A0A5B7DIU0</accession>